<comment type="caution">
    <text evidence="2">The sequence shown here is derived from an EMBL/GenBank/DDBJ whole genome shotgun (WGS) entry which is preliminary data.</text>
</comment>
<proteinExistence type="predicted"/>
<dbReference type="EMBL" id="WIPF01000076">
    <property type="protein sequence ID" value="KAF3213702.1"/>
    <property type="molecule type" value="Genomic_DNA"/>
</dbReference>
<dbReference type="AlphaFoldDB" id="A0A6G1MH03"/>
<organism evidence="2 3">
    <name type="scientific">Orbilia oligospora</name>
    <name type="common">Nematode-trapping fungus</name>
    <name type="synonym">Arthrobotrys oligospora</name>
    <dbReference type="NCBI Taxonomy" id="2813651"/>
    <lineage>
        <taxon>Eukaryota</taxon>
        <taxon>Fungi</taxon>
        <taxon>Dikarya</taxon>
        <taxon>Ascomycota</taxon>
        <taxon>Pezizomycotina</taxon>
        <taxon>Orbiliomycetes</taxon>
        <taxon>Orbiliales</taxon>
        <taxon>Orbiliaceae</taxon>
        <taxon>Orbilia</taxon>
    </lineage>
</organism>
<evidence type="ECO:0000313" key="3">
    <source>
        <dbReference type="Proteomes" id="UP000483672"/>
    </source>
</evidence>
<sequence>MLSFDELAGTLRTTKDRVLQGVARSPTGESPPPNNEGGATTPQRAEAEPGPQSSSREANTHGRSTDESNAPNSAADRRTPSPQNRQQTSSHDSILSPIRKIDLSKGSHGDENAS</sequence>
<evidence type="ECO:0000256" key="1">
    <source>
        <dbReference type="SAM" id="MobiDB-lite"/>
    </source>
</evidence>
<gene>
    <name evidence="2" type="ORF">TWF191_010000</name>
</gene>
<feature type="compositionally biased region" description="Polar residues" evidence="1">
    <location>
        <begin position="80"/>
        <end position="93"/>
    </location>
</feature>
<protein>
    <submittedName>
        <fullName evidence="2">Uncharacterized protein</fullName>
    </submittedName>
</protein>
<accession>A0A6G1MH03</accession>
<name>A0A6G1MH03_ORBOL</name>
<reference evidence="2 3" key="1">
    <citation type="submission" date="2019-06" db="EMBL/GenBank/DDBJ databases">
        <authorList>
            <person name="Palmer J.M."/>
        </authorList>
    </citation>
    <scope>NUCLEOTIDE SEQUENCE [LARGE SCALE GENOMIC DNA]</scope>
    <source>
        <strain evidence="2 3">TWF191</strain>
    </source>
</reference>
<feature type="region of interest" description="Disordered" evidence="1">
    <location>
        <begin position="1"/>
        <end position="114"/>
    </location>
</feature>
<feature type="compositionally biased region" description="Basic and acidic residues" evidence="1">
    <location>
        <begin position="99"/>
        <end position="114"/>
    </location>
</feature>
<dbReference type="Proteomes" id="UP000483672">
    <property type="component" value="Unassembled WGS sequence"/>
</dbReference>
<evidence type="ECO:0000313" key="2">
    <source>
        <dbReference type="EMBL" id="KAF3213702.1"/>
    </source>
</evidence>